<dbReference type="InterPro" id="IPR029058">
    <property type="entry name" value="AB_hydrolase_fold"/>
</dbReference>
<dbReference type="InterPro" id="IPR012354">
    <property type="entry name" value="Esterase_lipase"/>
</dbReference>
<evidence type="ECO:0000259" key="1">
    <source>
        <dbReference type="Pfam" id="PF00561"/>
    </source>
</evidence>
<name>A0A0F9NM46_9ZZZZ</name>
<evidence type="ECO:0000313" key="2">
    <source>
        <dbReference type="EMBL" id="KKM82387.1"/>
    </source>
</evidence>
<dbReference type="GO" id="GO:0052689">
    <property type="term" value="F:carboxylic ester hydrolase activity"/>
    <property type="evidence" value="ECO:0007669"/>
    <property type="project" value="InterPro"/>
</dbReference>
<dbReference type="Pfam" id="PF00561">
    <property type="entry name" value="Abhydrolase_1"/>
    <property type="match status" value="1"/>
</dbReference>
<protein>
    <recommendedName>
        <fullName evidence="1">AB hydrolase-1 domain-containing protein</fullName>
    </recommendedName>
</protein>
<dbReference type="AlphaFoldDB" id="A0A0F9NM46"/>
<comment type="caution">
    <text evidence="2">The sequence shown here is derived from an EMBL/GenBank/DDBJ whole genome shotgun (WGS) entry which is preliminary data.</text>
</comment>
<reference evidence="2" key="1">
    <citation type="journal article" date="2015" name="Nature">
        <title>Complex archaea that bridge the gap between prokaryotes and eukaryotes.</title>
        <authorList>
            <person name="Spang A."/>
            <person name="Saw J.H."/>
            <person name="Jorgensen S.L."/>
            <person name="Zaremba-Niedzwiedzka K."/>
            <person name="Martijn J."/>
            <person name="Lind A.E."/>
            <person name="van Eijk R."/>
            <person name="Schleper C."/>
            <person name="Guy L."/>
            <person name="Ettema T.J."/>
        </authorList>
    </citation>
    <scope>NUCLEOTIDE SEQUENCE</scope>
</reference>
<dbReference type="SUPFAM" id="SSF53474">
    <property type="entry name" value="alpha/beta-Hydrolases"/>
    <property type="match status" value="1"/>
</dbReference>
<accession>A0A0F9NM46</accession>
<organism evidence="2">
    <name type="scientific">marine sediment metagenome</name>
    <dbReference type="NCBI Taxonomy" id="412755"/>
    <lineage>
        <taxon>unclassified sequences</taxon>
        <taxon>metagenomes</taxon>
        <taxon>ecological metagenomes</taxon>
    </lineage>
</organism>
<proteinExistence type="predicted"/>
<gene>
    <name evidence="2" type="ORF">LCGC14_1320150</name>
</gene>
<dbReference type="Gene3D" id="3.40.50.1820">
    <property type="entry name" value="alpha/beta hydrolase"/>
    <property type="match status" value="1"/>
</dbReference>
<feature type="domain" description="AB hydrolase-1" evidence="1">
    <location>
        <begin position="24"/>
        <end position="113"/>
    </location>
</feature>
<dbReference type="PIRSF" id="PIRSF017388">
    <property type="entry name" value="Esterase_lipase"/>
    <property type="match status" value="1"/>
</dbReference>
<dbReference type="InterPro" id="IPR000073">
    <property type="entry name" value="AB_hydrolase_1"/>
</dbReference>
<dbReference type="EMBL" id="LAZR01007870">
    <property type="protein sequence ID" value="KKM82387.1"/>
    <property type="molecule type" value="Genomic_DNA"/>
</dbReference>
<sequence>MEYSDLKIIPGAGPFYFKGNSVGFLIIHGGGGGTCADLKPLAQDLNKERGYTIKLPLLPGYGTSPRDLRRTPISSWRFALENEVKALREECEKIIIGGHSMGGLLALILAANFNFDALFTINAPIGIRRFGLFLVPFINIFMKYHSINSVQLKKETNGRWVGYDKIPINIGVKVKKLIRETKMSLPKIFCPAIFFQGCLDSEIKKESLNYIFNNINTQHKKKIWLKNNDHSILDSPDHKQIVLGLTEFIDKICT</sequence>